<gene>
    <name evidence="1" type="ORF">TGP89_279345</name>
</gene>
<dbReference type="EMBL" id="AEYI02002153">
    <property type="protein sequence ID" value="KFG29520.1"/>
    <property type="molecule type" value="Genomic_DNA"/>
</dbReference>
<comment type="caution">
    <text evidence="1">The sequence shown here is derived from an EMBL/GenBank/DDBJ whole genome shotgun (WGS) entry which is preliminary data.</text>
</comment>
<accession>A0A086JBK2</accession>
<proteinExistence type="predicted"/>
<sequence>MRGPTFSTPLLYSLYRASSPHHSTRTIAVLRDMNFLAEETAEKTFFCHSYIATSRTQRGPRVRSLDNLAHRHLELGNSCVSGCTGWTCCDRSFFSLKEVAEQQA</sequence>
<dbReference type="VEuPathDB" id="ToxoDB:TGP89_279345"/>
<dbReference type="Proteomes" id="UP000028828">
    <property type="component" value="Unassembled WGS sequence"/>
</dbReference>
<protein>
    <submittedName>
        <fullName evidence="1">Uncharacterized protein</fullName>
    </submittedName>
</protein>
<reference evidence="1 2" key="1">
    <citation type="submission" date="2014-03" db="EMBL/GenBank/DDBJ databases">
        <authorList>
            <person name="Sibley D."/>
            <person name="Venepally P."/>
            <person name="Karamycheva S."/>
            <person name="Hadjithomas M."/>
            <person name="Khan A."/>
            <person name="Brunk B."/>
            <person name="Roos D."/>
            <person name="Caler E."/>
            <person name="Lorenzi H."/>
        </authorList>
    </citation>
    <scope>NUCLEOTIDE SEQUENCE [LARGE SCALE GENOMIC DNA]</scope>
    <source>
        <strain evidence="2">p89</strain>
    </source>
</reference>
<name>A0A086JBK2_TOXGO</name>
<evidence type="ECO:0000313" key="2">
    <source>
        <dbReference type="Proteomes" id="UP000028828"/>
    </source>
</evidence>
<dbReference type="AlphaFoldDB" id="A0A086JBK2"/>
<evidence type="ECO:0000313" key="1">
    <source>
        <dbReference type="EMBL" id="KFG29520.1"/>
    </source>
</evidence>
<organism evidence="1 2">
    <name type="scientific">Toxoplasma gondii p89</name>
    <dbReference type="NCBI Taxonomy" id="943119"/>
    <lineage>
        <taxon>Eukaryota</taxon>
        <taxon>Sar</taxon>
        <taxon>Alveolata</taxon>
        <taxon>Apicomplexa</taxon>
        <taxon>Conoidasida</taxon>
        <taxon>Coccidia</taxon>
        <taxon>Eucoccidiorida</taxon>
        <taxon>Eimeriorina</taxon>
        <taxon>Sarcocystidae</taxon>
        <taxon>Toxoplasma</taxon>
    </lineage>
</organism>